<proteinExistence type="inferred from homology"/>
<dbReference type="SUPFAM" id="SSF52540">
    <property type="entry name" value="P-loop containing nucleoside triphosphate hydrolases"/>
    <property type="match status" value="1"/>
</dbReference>
<dbReference type="GO" id="GO:0016887">
    <property type="term" value="F:ATP hydrolysis activity"/>
    <property type="evidence" value="ECO:0007669"/>
    <property type="project" value="InterPro"/>
</dbReference>
<evidence type="ECO:0000256" key="3">
    <source>
        <dbReference type="ARBA" id="ARBA00022840"/>
    </source>
</evidence>
<evidence type="ECO:0000256" key="2">
    <source>
        <dbReference type="ARBA" id="ARBA00022741"/>
    </source>
</evidence>
<dbReference type="InterPro" id="IPR027417">
    <property type="entry name" value="P-loop_NTPase"/>
</dbReference>
<organism evidence="5 6">
    <name type="scientific">Anaerocolumna jejuensis DSM 15929</name>
    <dbReference type="NCBI Taxonomy" id="1121322"/>
    <lineage>
        <taxon>Bacteria</taxon>
        <taxon>Bacillati</taxon>
        <taxon>Bacillota</taxon>
        <taxon>Clostridia</taxon>
        <taxon>Lachnospirales</taxon>
        <taxon>Lachnospiraceae</taxon>
        <taxon>Anaerocolumna</taxon>
    </lineage>
</organism>
<keyword evidence="2" id="KW-0547">Nucleotide-binding</keyword>
<dbReference type="CDD" id="cd03217">
    <property type="entry name" value="ABC_FeS_Assembly"/>
    <property type="match status" value="1"/>
</dbReference>
<name>A0A1M6WHT5_9FIRM</name>
<gene>
    <name evidence="5" type="ORF">SAMN02745136_03674</name>
</gene>
<evidence type="ECO:0000313" key="5">
    <source>
        <dbReference type="EMBL" id="SHK93241.1"/>
    </source>
</evidence>
<dbReference type="InterPro" id="IPR010230">
    <property type="entry name" value="FeS-cluster_ATPase_SufC"/>
</dbReference>
<comment type="similarity">
    <text evidence="1">Belongs to the ABC transporter superfamily. Ycf16 family.</text>
</comment>
<dbReference type="EMBL" id="FRAC01000020">
    <property type="protein sequence ID" value="SHK93241.1"/>
    <property type="molecule type" value="Genomic_DNA"/>
</dbReference>
<dbReference type="InterPro" id="IPR003439">
    <property type="entry name" value="ABC_transporter-like_ATP-bd"/>
</dbReference>
<dbReference type="SMART" id="SM00382">
    <property type="entry name" value="AAA"/>
    <property type="match status" value="1"/>
</dbReference>
<dbReference type="AlphaFoldDB" id="A0A1M6WHT5"/>
<dbReference type="Gene3D" id="3.40.50.300">
    <property type="entry name" value="P-loop containing nucleotide triphosphate hydrolases"/>
    <property type="match status" value="1"/>
</dbReference>
<protein>
    <submittedName>
        <fullName evidence="5">Iron-regulated ABC transporter ATPase subunit SufC</fullName>
    </submittedName>
</protein>
<dbReference type="PROSITE" id="PS50893">
    <property type="entry name" value="ABC_TRANSPORTER_2"/>
    <property type="match status" value="1"/>
</dbReference>
<dbReference type="Proteomes" id="UP000184386">
    <property type="component" value="Unassembled WGS sequence"/>
</dbReference>
<feature type="domain" description="ABC transporter" evidence="4">
    <location>
        <begin position="6"/>
        <end position="246"/>
    </location>
</feature>
<dbReference type="NCBIfam" id="TIGR01978">
    <property type="entry name" value="sufC"/>
    <property type="match status" value="1"/>
</dbReference>
<dbReference type="PANTHER" id="PTHR43204:SF1">
    <property type="entry name" value="ABC TRANSPORTER I FAMILY MEMBER 6, CHLOROPLASTIC"/>
    <property type="match status" value="1"/>
</dbReference>
<evidence type="ECO:0000256" key="1">
    <source>
        <dbReference type="ARBA" id="ARBA00006216"/>
    </source>
</evidence>
<dbReference type="PANTHER" id="PTHR43204">
    <property type="entry name" value="ABC TRANSPORTER I FAMILY MEMBER 6, CHLOROPLASTIC"/>
    <property type="match status" value="1"/>
</dbReference>
<dbReference type="GO" id="GO:0005524">
    <property type="term" value="F:ATP binding"/>
    <property type="evidence" value="ECO:0007669"/>
    <property type="project" value="UniProtKB-KW"/>
</dbReference>
<evidence type="ECO:0000313" key="6">
    <source>
        <dbReference type="Proteomes" id="UP000184386"/>
    </source>
</evidence>
<evidence type="ECO:0000259" key="4">
    <source>
        <dbReference type="PROSITE" id="PS50893"/>
    </source>
</evidence>
<sequence length="247" mass="27443">MSEQLLEIKGLKVSADGKDILNGLDLNIRKGEVHVIMGPNGAGKSTLGYSIMGHPKYEVEEGSIRFEGEDITYEKTDVRAKKGIFLSFQNPEELAGVNLESFMRTSKIAVEGKPLKVLAYRKEMNKTMESLGMDREYAERYLNVGFSGGEKKKSEILQMLMLDPKLAILDETDSGLDVDAVKIVSKGVKAFKNKNNSLLIITHNTKILEYLEVDYVHILVDGKLVKTGNASLIDEVNRKGFKELALS</sequence>
<dbReference type="Pfam" id="PF00005">
    <property type="entry name" value="ABC_tran"/>
    <property type="match status" value="1"/>
</dbReference>
<dbReference type="OrthoDB" id="9806149at2"/>
<keyword evidence="3" id="KW-0067">ATP-binding</keyword>
<keyword evidence="6" id="KW-1185">Reference proteome</keyword>
<accession>A0A1M6WHT5</accession>
<dbReference type="STRING" id="1121322.SAMN02745136_03674"/>
<reference evidence="5 6" key="1">
    <citation type="submission" date="2016-11" db="EMBL/GenBank/DDBJ databases">
        <authorList>
            <person name="Jaros S."/>
            <person name="Januszkiewicz K."/>
            <person name="Wedrychowicz H."/>
        </authorList>
    </citation>
    <scope>NUCLEOTIDE SEQUENCE [LARGE SCALE GENOMIC DNA]</scope>
    <source>
        <strain evidence="5 6">DSM 15929</strain>
    </source>
</reference>
<dbReference type="RefSeq" id="WP_073278305.1">
    <property type="nucleotide sequence ID" value="NZ_FRAC01000020.1"/>
</dbReference>
<dbReference type="InterPro" id="IPR003593">
    <property type="entry name" value="AAA+_ATPase"/>
</dbReference>